<dbReference type="Proteomes" id="UP000006701">
    <property type="component" value="Unassembled WGS sequence"/>
</dbReference>
<dbReference type="EMBL" id="DS027059">
    <property type="protein sequence ID" value="EAW07362.1"/>
    <property type="molecule type" value="Genomic_DNA"/>
</dbReference>
<dbReference type="GO" id="GO:0043565">
    <property type="term" value="F:sequence-specific DNA binding"/>
    <property type="evidence" value="ECO:0007669"/>
    <property type="project" value="TreeGrafter"/>
</dbReference>
<evidence type="ECO:0000256" key="4">
    <source>
        <dbReference type="ARBA" id="ARBA00023015"/>
    </source>
</evidence>
<keyword evidence="7" id="KW-0539">Nucleus</keyword>
<evidence type="ECO:0000256" key="6">
    <source>
        <dbReference type="ARBA" id="ARBA00023163"/>
    </source>
</evidence>
<dbReference type="HOGENOM" id="CLU_015195_1_0_1"/>
<accession>A1CNZ1</accession>
<dbReference type="PANTHER" id="PTHR47782:SF12">
    <property type="entry name" value="ZN(II)2CYS6 TRANSCRIPTION FACTOR (EUROFUNG)"/>
    <property type="match status" value="1"/>
</dbReference>
<keyword evidence="6" id="KW-0804">Transcription</keyword>
<dbReference type="GO" id="GO:0045944">
    <property type="term" value="P:positive regulation of transcription by RNA polymerase II"/>
    <property type="evidence" value="ECO:0007669"/>
    <property type="project" value="TreeGrafter"/>
</dbReference>
<dbReference type="OrthoDB" id="27934at2759"/>
<keyword evidence="4" id="KW-0805">Transcription regulation</keyword>
<protein>
    <recommendedName>
        <fullName evidence="10">C6 transcription factor</fullName>
    </recommendedName>
</protein>
<evidence type="ECO:0000256" key="3">
    <source>
        <dbReference type="ARBA" id="ARBA00022833"/>
    </source>
</evidence>
<dbReference type="InterPro" id="IPR052202">
    <property type="entry name" value="Yeast_MetPath_Reg"/>
</dbReference>
<evidence type="ECO:0000256" key="1">
    <source>
        <dbReference type="ARBA" id="ARBA00004123"/>
    </source>
</evidence>
<dbReference type="eggNOG" id="ENOG502RB89">
    <property type="taxonomic scope" value="Eukaryota"/>
</dbReference>
<reference evidence="8 9" key="1">
    <citation type="journal article" date="2008" name="PLoS Genet.">
        <title>Genomic islands in the pathogenic filamentous fungus Aspergillus fumigatus.</title>
        <authorList>
            <person name="Fedorova N.D."/>
            <person name="Khaldi N."/>
            <person name="Joardar V.S."/>
            <person name="Maiti R."/>
            <person name="Amedeo P."/>
            <person name="Anderson M.J."/>
            <person name="Crabtree J."/>
            <person name="Silva J.C."/>
            <person name="Badger J.H."/>
            <person name="Albarraq A."/>
            <person name="Angiuoli S."/>
            <person name="Bussey H."/>
            <person name="Bowyer P."/>
            <person name="Cotty P.J."/>
            <person name="Dyer P.S."/>
            <person name="Egan A."/>
            <person name="Galens K."/>
            <person name="Fraser-Liggett C.M."/>
            <person name="Haas B.J."/>
            <person name="Inman J.M."/>
            <person name="Kent R."/>
            <person name="Lemieux S."/>
            <person name="Malavazi I."/>
            <person name="Orvis J."/>
            <person name="Roemer T."/>
            <person name="Ronning C.M."/>
            <person name="Sundaram J.P."/>
            <person name="Sutton G."/>
            <person name="Turner G."/>
            <person name="Venter J.C."/>
            <person name="White O.R."/>
            <person name="Whitty B.R."/>
            <person name="Youngman P."/>
            <person name="Wolfe K.H."/>
            <person name="Goldman G.H."/>
            <person name="Wortman J.R."/>
            <person name="Jiang B."/>
            <person name="Denning D.W."/>
            <person name="Nierman W.C."/>
        </authorList>
    </citation>
    <scope>NUCLEOTIDE SEQUENCE [LARGE SCALE GENOMIC DNA]</scope>
    <source>
        <strain evidence="9">ATCC 1007 / CBS 513.65 / DSM 816 / NCTC 3887 / NRRL 1</strain>
    </source>
</reference>
<keyword evidence="5" id="KW-0238">DNA-binding</keyword>
<proteinExistence type="predicted"/>
<evidence type="ECO:0000256" key="2">
    <source>
        <dbReference type="ARBA" id="ARBA00022723"/>
    </source>
</evidence>
<dbReference type="STRING" id="344612.A1CNZ1"/>
<dbReference type="RefSeq" id="XP_001268788.1">
    <property type="nucleotide sequence ID" value="XM_001268787.1"/>
</dbReference>
<dbReference type="GO" id="GO:0000981">
    <property type="term" value="F:DNA-binding transcription factor activity, RNA polymerase II-specific"/>
    <property type="evidence" value="ECO:0007669"/>
    <property type="project" value="TreeGrafter"/>
</dbReference>
<gene>
    <name evidence="8" type="ORF">ACLA_020690</name>
</gene>
<dbReference type="AlphaFoldDB" id="A1CNZ1"/>
<sequence>MVHAVGALSCNNLQFNQGHSVRAAELYVSAMSYYPYVMGQASTILQIQASVLMILYALQCPSAEEISTTVSSIIPFCTATIAEIRRHTSYNGSDDSPEVATSTGEFFTESLFITCYMLNEIIVSGWDRPVSAAYKAIDDDMFTISNEVPSLSTSNTALSHLFRLRKIQADIRRYWHQTQEAESEEVHRDDLLKSALDTWRKDIPRYGLEGAPCTYLHPLWMANLYDYSVIILMQEKRHRLKFKDIEDVLCAIVEVCLNFRQLQEEGQVMCYTWSALVFQFRAGVMLLYIFWVTPREQRFMQQALEALEACLKTIDQFADRWHDATPYKNALDFLVQRAPWIPKVFTQQQWVNWDLQKMDDCLARLKKQYLHKGVLEMIEDMIYRRPVEDHDKTLL</sequence>
<keyword evidence="9" id="KW-1185">Reference proteome</keyword>
<comment type="subcellular location">
    <subcellularLocation>
        <location evidence="1">Nucleus</location>
    </subcellularLocation>
</comment>
<name>A1CNZ1_ASPCL</name>
<evidence type="ECO:0000313" key="8">
    <source>
        <dbReference type="EMBL" id="EAW07362.1"/>
    </source>
</evidence>
<keyword evidence="2" id="KW-0479">Metal-binding</keyword>
<evidence type="ECO:0008006" key="10">
    <source>
        <dbReference type="Google" id="ProtNLM"/>
    </source>
</evidence>
<dbReference type="VEuPathDB" id="FungiDB:ACLA_020690"/>
<dbReference type="CDD" id="cd12148">
    <property type="entry name" value="fungal_TF_MHR"/>
    <property type="match status" value="1"/>
</dbReference>
<evidence type="ECO:0000256" key="5">
    <source>
        <dbReference type="ARBA" id="ARBA00023125"/>
    </source>
</evidence>
<organism evidence="8 9">
    <name type="scientific">Aspergillus clavatus (strain ATCC 1007 / CBS 513.65 / DSM 816 / NCTC 3887 / NRRL 1 / QM 1276 / 107)</name>
    <dbReference type="NCBI Taxonomy" id="344612"/>
    <lineage>
        <taxon>Eukaryota</taxon>
        <taxon>Fungi</taxon>
        <taxon>Dikarya</taxon>
        <taxon>Ascomycota</taxon>
        <taxon>Pezizomycotina</taxon>
        <taxon>Eurotiomycetes</taxon>
        <taxon>Eurotiomycetidae</taxon>
        <taxon>Eurotiales</taxon>
        <taxon>Aspergillaceae</taxon>
        <taxon>Aspergillus</taxon>
        <taxon>Aspergillus subgen. Fumigati</taxon>
    </lineage>
</organism>
<dbReference type="GeneID" id="4700780"/>
<dbReference type="KEGG" id="act:ACLA_020690"/>
<dbReference type="GO" id="GO:0046872">
    <property type="term" value="F:metal ion binding"/>
    <property type="evidence" value="ECO:0007669"/>
    <property type="project" value="UniProtKB-KW"/>
</dbReference>
<dbReference type="GO" id="GO:0005634">
    <property type="term" value="C:nucleus"/>
    <property type="evidence" value="ECO:0007669"/>
    <property type="project" value="UniProtKB-SubCell"/>
</dbReference>
<keyword evidence="3" id="KW-0862">Zinc</keyword>
<evidence type="ECO:0000256" key="7">
    <source>
        <dbReference type="ARBA" id="ARBA00023242"/>
    </source>
</evidence>
<evidence type="ECO:0000313" key="9">
    <source>
        <dbReference type="Proteomes" id="UP000006701"/>
    </source>
</evidence>
<dbReference type="PANTHER" id="PTHR47782">
    <property type="entry name" value="ZN(II)2CYS6 TRANSCRIPTION FACTOR (EUROFUNG)-RELATED"/>
    <property type="match status" value="1"/>
</dbReference>